<sequence>MSITTLARSGLTLWQGLSTALNSIRPLLALLARGYVAEAFFLSGLTKLRDWDTTLLLFSDEYHVPLLPPPVAAVMGTGGELVLPVLLALGLGGRFAALGLSVMNVVAVISLSEIAPAALQQHITWGVLLAMLAVFGSGNWSADGLLVKPWLWRRGWLEQT</sequence>
<dbReference type="GO" id="GO:0005886">
    <property type="term" value="C:plasma membrane"/>
    <property type="evidence" value="ECO:0007669"/>
    <property type="project" value="UniProtKB-SubCell"/>
</dbReference>
<keyword evidence="9" id="KW-1185">Reference proteome</keyword>
<dbReference type="Proteomes" id="UP000000644">
    <property type="component" value="Chromosome"/>
</dbReference>
<evidence type="ECO:0000256" key="2">
    <source>
        <dbReference type="ARBA" id="ARBA00006679"/>
    </source>
</evidence>
<dbReference type="HOGENOM" id="CLU_058421_4_1_4"/>
<dbReference type="eggNOG" id="COG2259">
    <property type="taxonomic scope" value="Bacteria"/>
</dbReference>
<dbReference type="EMBL" id="CP000529">
    <property type="protein sequence ID" value="ABM37668.1"/>
    <property type="molecule type" value="Genomic_DNA"/>
</dbReference>
<dbReference type="RefSeq" id="WP_011801746.1">
    <property type="nucleotide sequence ID" value="NC_008781.1"/>
</dbReference>
<evidence type="ECO:0000256" key="4">
    <source>
        <dbReference type="ARBA" id="ARBA00022692"/>
    </source>
</evidence>
<evidence type="ECO:0000256" key="1">
    <source>
        <dbReference type="ARBA" id="ARBA00004651"/>
    </source>
</evidence>
<feature type="transmembrane region" description="Helical" evidence="7">
    <location>
        <begin position="85"/>
        <end position="111"/>
    </location>
</feature>
<keyword evidence="3" id="KW-1003">Cell membrane</keyword>
<protein>
    <submittedName>
        <fullName evidence="8">DoxX family protein</fullName>
    </submittedName>
</protein>
<dbReference type="PANTHER" id="PTHR33452:SF1">
    <property type="entry name" value="INNER MEMBRANE PROTEIN YPHA-RELATED"/>
    <property type="match status" value="1"/>
</dbReference>
<comment type="similarity">
    <text evidence="2">Belongs to the DoxX family.</text>
</comment>
<evidence type="ECO:0000256" key="3">
    <source>
        <dbReference type="ARBA" id="ARBA00022475"/>
    </source>
</evidence>
<keyword evidence="6 7" id="KW-0472">Membrane</keyword>
<dbReference type="InterPro" id="IPR032808">
    <property type="entry name" value="DoxX"/>
</dbReference>
<accession>A1VPU0</accession>
<evidence type="ECO:0000313" key="8">
    <source>
        <dbReference type="EMBL" id="ABM37668.1"/>
    </source>
</evidence>
<dbReference type="KEGG" id="pna:Pnap_2361"/>
<keyword evidence="4 7" id="KW-0812">Transmembrane</keyword>
<dbReference type="PANTHER" id="PTHR33452">
    <property type="entry name" value="OXIDOREDUCTASE CATD-RELATED"/>
    <property type="match status" value="1"/>
</dbReference>
<dbReference type="AlphaFoldDB" id="A1VPU0"/>
<reference evidence="9" key="1">
    <citation type="journal article" date="2009" name="Environ. Microbiol.">
        <title>The genome of Polaromonas naphthalenivorans strain CJ2, isolated from coal tar-contaminated sediment, reveals physiological and metabolic versatility and evolution through extensive horizontal gene transfer.</title>
        <authorList>
            <person name="Yagi J.M."/>
            <person name="Sims D."/>
            <person name="Brettin T."/>
            <person name="Bruce D."/>
            <person name="Madsen E.L."/>
        </authorList>
    </citation>
    <scope>NUCLEOTIDE SEQUENCE [LARGE SCALE GENOMIC DNA]</scope>
    <source>
        <strain evidence="9">CJ2</strain>
    </source>
</reference>
<name>A1VPU0_POLNA</name>
<comment type="subcellular location">
    <subcellularLocation>
        <location evidence="1">Cell membrane</location>
        <topology evidence="1">Multi-pass membrane protein</topology>
    </subcellularLocation>
</comment>
<keyword evidence="5 7" id="KW-1133">Transmembrane helix</keyword>
<dbReference type="STRING" id="365044.Pnap_2361"/>
<evidence type="ECO:0000256" key="5">
    <source>
        <dbReference type="ARBA" id="ARBA00022989"/>
    </source>
</evidence>
<proteinExistence type="inferred from homology"/>
<gene>
    <name evidence="8" type="ordered locus">Pnap_2361</name>
</gene>
<feature type="transmembrane region" description="Helical" evidence="7">
    <location>
        <begin position="123"/>
        <end position="142"/>
    </location>
</feature>
<evidence type="ECO:0000313" key="9">
    <source>
        <dbReference type="Proteomes" id="UP000000644"/>
    </source>
</evidence>
<dbReference type="OrthoDB" id="121744at2"/>
<dbReference type="Pfam" id="PF07681">
    <property type="entry name" value="DoxX"/>
    <property type="match status" value="1"/>
</dbReference>
<evidence type="ECO:0000256" key="7">
    <source>
        <dbReference type="SAM" id="Phobius"/>
    </source>
</evidence>
<evidence type="ECO:0000256" key="6">
    <source>
        <dbReference type="ARBA" id="ARBA00023136"/>
    </source>
</evidence>
<organism evidence="8 9">
    <name type="scientific">Polaromonas naphthalenivorans (strain CJ2)</name>
    <dbReference type="NCBI Taxonomy" id="365044"/>
    <lineage>
        <taxon>Bacteria</taxon>
        <taxon>Pseudomonadati</taxon>
        <taxon>Pseudomonadota</taxon>
        <taxon>Betaproteobacteria</taxon>
        <taxon>Burkholderiales</taxon>
        <taxon>Comamonadaceae</taxon>
        <taxon>Polaromonas</taxon>
    </lineage>
</organism>
<dbReference type="InterPro" id="IPR051907">
    <property type="entry name" value="DoxX-like_oxidoreductase"/>
</dbReference>